<dbReference type="PANTHER" id="PTHR11439:SF486">
    <property type="entry name" value="RLK (RECEPTOR-LIKE KINASE) PROTEIN, PUTATIVE-RELATED"/>
    <property type="match status" value="1"/>
</dbReference>
<dbReference type="PANTHER" id="PTHR11439">
    <property type="entry name" value="GAG-POL-RELATED RETROTRANSPOSON"/>
    <property type="match status" value="1"/>
</dbReference>
<keyword evidence="3" id="KW-1185">Reference proteome</keyword>
<dbReference type="AlphaFoldDB" id="A0A6J5XYE4"/>
<dbReference type="Pfam" id="PF20167">
    <property type="entry name" value="Transposase_32"/>
    <property type="match status" value="1"/>
</dbReference>
<evidence type="ECO:0000313" key="3">
    <source>
        <dbReference type="Proteomes" id="UP000507245"/>
    </source>
</evidence>
<gene>
    <name evidence="2" type="ORF">ORAREDHAP_LOCUS44011</name>
</gene>
<feature type="domain" description="Putative plant transposon protein" evidence="1">
    <location>
        <begin position="60"/>
        <end position="138"/>
    </location>
</feature>
<dbReference type="Proteomes" id="UP000507245">
    <property type="component" value="Unassembled WGS sequence"/>
</dbReference>
<dbReference type="OrthoDB" id="418237at2759"/>
<evidence type="ECO:0000259" key="1">
    <source>
        <dbReference type="Pfam" id="PF20167"/>
    </source>
</evidence>
<dbReference type="InterPro" id="IPR046796">
    <property type="entry name" value="Transposase_32_dom"/>
</dbReference>
<evidence type="ECO:0000313" key="2">
    <source>
        <dbReference type="EMBL" id="CAB4317272.1"/>
    </source>
</evidence>
<dbReference type="EMBL" id="CAEKKB010000007">
    <property type="protein sequence ID" value="CAB4317272.1"/>
    <property type="molecule type" value="Genomic_DNA"/>
</dbReference>
<name>A0A6J5XYE4_PRUAR</name>
<sequence length="260" mass="29032">MSQVLRCKETQVGQVTLYRSMIGSFLYLIASRLDIAFNVGMCARFQSDPKKSHLFAVKRIIKYVNDFVRHNLLPTANNSNPTLGGCQLKLAMLNRALIPFGKIICHSVQTKTVGHGTKHKESLLFPCLIHTLCCLKGVELNPGDVWHEAPVIYDSSYIALSDKLSTQLSKASSASTFSFSHISMLKITIQDQAYDLIYLRKLVLFVLGARSSLSSNLSDTHANLHDVAVDTIGNLVVEDFEDDFAETNFDRFKASMEFSF</sequence>
<protein>
    <recommendedName>
        <fullName evidence="1">Putative plant transposon protein domain-containing protein</fullName>
    </recommendedName>
</protein>
<accession>A0A6J5XYE4</accession>
<organism evidence="2 3">
    <name type="scientific">Prunus armeniaca</name>
    <name type="common">Apricot</name>
    <name type="synonym">Armeniaca vulgaris</name>
    <dbReference type="NCBI Taxonomy" id="36596"/>
    <lineage>
        <taxon>Eukaryota</taxon>
        <taxon>Viridiplantae</taxon>
        <taxon>Streptophyta</taxon>
        <taxon>Embryophyta</taxon>
        <taxon>Tracheophyta</taxon>
        <taxon>Spermatophyta</taxon>
        <taxon>Magnoliopsida</taxon>
        <taxon>eudicotyledons</taxon>
        <taxon>Gunneridae</taxon>
        <taxon>Pentapetalae</taxon>
        <taxon>rosids</taxon>
        <taxon>fabids</taxon>
        <taxon>Rosales</taxon>
        <taxon>Rosaceae</taxon>
        <taxon>Amygdaloideae</taxon>
        <taxon>Amygdaleae</taxon>
        <taxon>Prunus</taxon>
    </lineage>
</organism>
<proteinExistence type="predicted"/>
<reference evidence="3" key="1">
    <citation type="journal article" date="2020" name="Genome Biol.">
        <title>Gamete binning: chromosome-level and haplotype-resolved genome assembly enabled by high-throughput single-cell sequencing of gamete genomes.</title>
        <authorList>
            <person name="Campoy J.A."/>
            <person name="Sun H."/>
            <person name="Goel M."/>
            <person name="Jiao W.-B."/>
            <person name="Folz-Donahue K."/>
            <person name="Wang N."/>
            <person name="Rubio M."/>
            <person name="Liu C."/>
            <person name="Kukat C."/>
            <person name="Ruiz D."/>
            <person name="Huettel B."/>
            <person name="Schneeberger K."/>
        </authorList>
    </citation>
    <scope>NUCLEOTIDE SEQUENCE [LARGE SCALE GENOMIC DNA]</scope>
    <source>
        <strain evidence="3">cv. Rojo Pasion</strain>
    </source>
</reference>